<dbReference type="GO" id="GO:0003964">
    <property type="term" value="F:RNA-directed DNA polymerase activity"/>
    <property type="evidence" value="ECO:0007669"/>
    <property type="project" value="UniProtKB-KW"/>
</dbReference>
<proteinExistence type="predicted"/>
<accession>A0A2I0URC0</accession>
<dbReference type="PROSITE" id="PS50878">
    <property type="entry name" value="RT_POL"/>
    <property type="match status" value="1"/>
</dbReference>
<dbReference type="EMBL" id="KZ505650">
    <property type="protein sequence ID" value="PKU48591.1"/>
    <property type="molecule type" value="Genomic_DNA"/>
</dbReference>
<gene>
    <name evidence="2" type="ORF">llap_1127</name>
</gene>
<evidence type="ECO:0000313" key="3">
    <source>
        <dbReference type="Proteomes" id="UP000233556"/>
    </source>
</evidence>
<dbReference type="InterPro" id="IPR000477">
    <property type="entry name" value="RT_dom"/>
</dbReference>
<protein>
    <submittedName>
        <fullName evidence="2">Rna-directed dna polymerase from mobile element jockey-like</fullName>
    </submittedName>
</protein>
<reference evidence="3" key="2">
    <citation type="submission" date="2017-12" db="EMBL/GenBank/DDBJ databases">
        <title>Genome sequence of the Bar-tailed Godwit (Limosa lapponica baueri).</title>
        <authorList>
            <person name="Lima N.C.B."/>
            <person name="Parody-Merino A.M."/>
            <person name="Battley P.F."/>
            <person name="Fidler A.E."/>
            <person name="Prosdocimi F."/>
        </authorList>
    </citation>
    <scope>NUCLEOTIDE SEQUENCE [LARGE SCALE GENOMIC DNA]</scope>
</reference>
<dbReference type="Pfam" id="PF00078">
    <property type="entry name" value="RVT_1"/>
    <property type="match status" value="1"/>
</dbReference>
<dbReference type="AlphaFoldDB" id="A0A2I0URC0"/>
<evidence type="ECO:0000313" key="2">
    <source>
        <dbReference type="EMBL" id="PKU48591.1"/>
    </source>
</evidence>
<name>A0A2I0URC0_LIMLA</name>
<keyword evidence="2" id="KW-0548">Nucleotidyltransferase</keyword>
<reference evidence="3" key="1">
    <citation type="submission" date="2017-11" db="EMBL/GenBank/DDBJ databases">
        <authorList>
            <person name="Lima N.C."/>
            <person name="Parody-Merino A.M."/>
            <person name="Battley P.F."/>
            <person name="Fidler A.E."/>
            <person name="Prosdocimi F."/>
        </authorList>
    </citation>
    <scope>NUCLEOTIDE SEQUENCE [LARGE SCALE GENOMIC DNA]</scope>
</reference>
<dbReference type="OrthoDB" id="416454at2759"/>
<feature type="domain" description="Reverse transcriptase" evidence="1">
    <location>
        <begin position="1"/>
        <end position="163"/>
    </location>
</feature>
<organism evidence="2 3">
    <name type="scientific">Limosa lapponica baueri</name>
    <dbReference type="NCBI Taxonomy" id="1758121"/>
    <lineage>
        <taxon>Eukaryota</taxon>
        <taxon>Metazoa</taxon>
        <taxon>Chordata</taxon>
        <taxon>Craniata</taxon>
        <taxon>Vertebrata</taxon>
        <taxon>Euteleostomi</taxon>
        <taxon>Archelosauria</taxon>
        <taxon>Archosauria</taxon>
        <taxon>Dinosauria</taxon>
        <taxon>Saurischia</taxon>
        <taxon>Theropoda</taxon>
        <taxon>Coelurosauria</taxon>
        <taxon>Aves</taxon>
        <taxon>Neognathae</taxon>
        <taxon>Neoaves</taxon>
        <taxon>Charadriiformes</taxon>
        <taxon>Scolopacidae</taxon>
        <taxon>Limosa</taxon>
    </lineage>
</organism>
<keyword evidence="2" id="KW-0808">Transferase</keyword>
<sequence>MSYILWTEIKDIIYLDLCKAFDAFLHHILVSKLERHASDRWTTQWIRNWLDGCIQRVAVNGLMSKWRVTATSGIPQESVLGLVLFNIFVGNMDSGIECTLIKFSKDTKLCGAVNMLEGRDAIQMVLDRLERCASENLMKFNKAKYKILQLGCDNPSTNAGWEENVGVGA</sequence>
<dbReference type="PANTHER" id="PTHR33332">
    <property type="entry name" value="REVERSE TRANSCRIPTASE DOMAIN-CONTAINING PROTEIN"/>
    <property type="match status" value="1"/>
</dbReference>
<keyword evidence="3" id="KW-1185">Reference proteome</keyword>
<dbReference type="Proteomes" id="UP000233556">
    <property type="component" value="Unassembled WGS sequence"/>
</dbReference>
<evidence type="ECO:0000259" key="1">
    <source>
        <dbReference type="PROSITE" id="PS50878"/>
    </source>
</evidence>
<keyword evidence="2" id="KW-0695">RNA-directed DNA polymerase</keyword>